<sequence>MSRIYDETAIPVGTGYQFAVGPRVLNIMRTPSGEWNFDAGGTDVVNVREAQGGGYFVTAGAAPAYRSAFASAAQLALRRLEL</sequence>
<dbReference type="EMBL" id="JBHSCN010000003">
    <property type="protein sequence ID" value="MFC4242716.1"/>
    <property type="molecule type" value="Genomic_DNA"/>
</dbReference>
<protein>
    <submittedName>
        <fullName evidence="1">Uncharacterized protein</fullName>
    </submittedName>
</protein>
<proteinExistence type="predicted"/>
<evidence type="ECO:0000313" key="1">
    <source>
        <dbReference type="EMBL" id="MFC4242716.1"/>
    </source>
</evidence>
<organism evidence="1 2">
    <name type="scientific">Gryllotalpicola reticulitermitis</name>
    <dbReference type="NCBI Taxonomy" id="1184153"/>
    <lineage>
        <taxon>Bacteria</taxon>
        <taxon>Bacillati</taxon>
        <taxon>Actinomycetota</taxon>
        <taxon>Actinomycetes</taxon>
        <taxon>Micrococcales</taxon>
        <taxon>Microbacteriaceae</taxon>
        <taxon>Gryllotalpicola</taxon>
    </lineage>
</organism>
<dbReference type="Proteomes" id="UP001595900">
    <property type="component" value="Unassembled WGS sequence"/>
</dbReference>
<keyword evidence="2" id="KW-1185">Reference proteome</keyword>
<name>A0ABV8Q368_9MICO</name>
<accession>A0ABV8Q368</accession>
<gene>
    <name evidence="1" type="ORF">ACFOYW_04960</name>
</gene>
<dbReference type="RefSeq" id="WP_390227619.1">
    <property type="nucleotide sequence ID" value="NZ_JBHSCN010000003.1"/>
</dbReference>
<comment type="caution">
    <text evidence="1">The sequence shown here is derived from an EMBL/GenBank/DDBJ whole genome shotgun (WGS) entry which is preliminary data.</text>
</comment>
<reference evidence="2" key="1">
    <citation type="journal article" date="2019" name="Int. J. Syst. Evol. Microbiol.">
        <title>The Global Catalogue of Microorganisms (GCM) 10K type strain sequencing project: providing services to taxonomists for standard genome sequencing and annotation.</title>
        <authorList>
            <consortium name="The Broad Institute Genomics Platform"/>
            <consortium name="The Broad Institute Genome Sequencing Center for Infectious Disease"/>
            <person name="Wu L."/>
            <person name="Ma J."/>
        </authorList>
    </citation>
    <scope>NUCLEOTIDE SEQUENCE [LARGE SCALE GENOMIC DNA]</scope>
    <source>
        <strain evidence="2">CGMCC 1.10363</strain>
    </source>
</reference>
<evidence type="ECO:0000313" key="2">
    <source>
        <dbReference type="Proteomes" id="UP001595900"/>
    </source>
</evidence>